<dbReference type="AlphaFoldDB" id="A0A1S6IWP1"/>
<sequence length="130" mass="14421">MWEGWPLSKVILLFTGIAMLLISLQVTLYHYRQNFRHWIMYSPVVGGPVIGFLTIALVFYPVPLLRSITIIMLLVGAALGVTGGYLHFNGIGERVGGYGEAQNYLVGPPLILPLMISAMCLLGLIALYWR</sequence>
<keyword evidence="1" id="KW-0472">Membrane</keyword>
<feature type="transmembrane region" description="Helical" evidence="1">
    <location>
        <begin position="68"/>
        <end position="88"/>
    </location>
</feature>
<feature type="transmembrane region" description="Helical" evidence="1">
    <location>
        <begin position="12"/>
        <end position="31"/>
    </location>
</feature>
<dbReference type="EMBL" id="CP019698">
    <property type="protein sequence ID" value="AQS59188.1"/>
    <property type="molecule type" value="Genomic_DNA"/>
</dbReference>
<dbReference type="RefSeq" id="WP_077714257.1">
    <property type="nucleotide sequence ID" value="NZ_CP019698.1"/>
</dbReference>
<keyword evidence="3" id="KW-1185">Reference proteome</keyword>
<dbReference type="Proteomes" id="UP000189464">
    <property type="component" value="Chromosome"/>
</dbReference>
<dbReference type="KEGG" id="dfg:B0537_08920"/>
<evidence type="ECO:0000256" key="1">
    <source>
        <dbReference type="SAM" id="Phobius"/>
    </source>
</evidence>
<evidence type="ECO:0000313" key="2">
    <source>
        <dbReference type="EMBL" id="AQS59188.1"/>
    </source>
</evidence>
<organism evidence="2 3">
    <name type="scientific">Desulforamulus ferrireducens</name>
    <dbReference type="NCBI Taxonomy" id="1833852"/>
    <lineage>
        <taxon>Bacteria</taxon>
        <taxon>Bacillati</taxon>
        <taxon>Bacillota</taxon>
        <taxon>Clostridia</taxon>
        <taxon>Eubacteriales</taxon>
        <taxon>Peptococcaceae</taxon>
        <taxon>Desulforamulus</taxon>
    </lineage>
</organism>
<feature type="transmembrane region" description="Helical" evidence="1">
    <location>
        <begin position="109"/>
        <end position="129"/>
    </location>
</feature>
<feature type="transmembrane region" description="Helical" evidence="1">
    <location>
        <begin position="38"/>
        <end position="62"/>
    </location>
</feature>
<keyword evidence="1" id="KW-0812">Transmembrane</keyword>
<gene>
    <name evidence="2" type="ORF">B0537_08920</name>
</gene>
<proteinExistence type="predicted"/>
<keyword evidence="1" id="KW-1133">Transmembrane helix</keyword>
<accession>A0A1S6IWP1</accession>
<dbReference type="OrthoDB" id="109833at2"/>
<protein>
    <submittedName>
        <fullName evidence="2">Uncharacterized protein</fullName>
    </submittedName>
</protein>
<evidence type="ECO:0000313" key="3">
    <source>
        <dbReference type="Proteomes" id="UP000189464"/>
    </source>
</evidence>
<dbReference type="STRING" id="1833852.B0537_08920"/>
<name>A0A1S6IWP1_9FIRM</name>
<reference evidence="2 3" key="1">
    <citation type="journal article" date="2016" name="Int. J. Syst. Evol. Microbiol.">
        <title>Desulfotomaculum ferrireducens sp. nov., a moderately thermophilic sulfate-reducing and dissimilatory Fe(III)-reducing bacterium isolated from compost.</title>
        <authorList>
            <person name="Yang G."/>
            <person name="Guo J."/>
            <person name="Zhuang L."/>
            <person name="Yuan Y."/>
            <person name="Zhou S."/>
        </authorList>
    </citation>
    <scope>NUCLEOTIDE SEQUENCE [LARGE SCALE GENOMIC DNA]</scope>
    <source>
        <strain evidence="2 3">GSS09</strain>
    </source>
</reference>